<evidence type="ECO:0000313" key="2">
    <source>
        <dbReference type="EMBL" id="ALZ48564.1"/>
    </source>
</evidence>
<keyword evidence="1" id="KW-0812">Transmembrane</keyword>
<sequence>MDKKSLAGLCFLPIRFFEESTEILEIGRGLSLSRFISLSFVGLFIVSVLKEVVTSILVFSYYPSYIIVTLRSAF</sequence>
<organism evidence="2">
    <name type="scientific">Datura stramonium</name>
    <name type="common">Jimsonweed</name>
    <name type="synonym">Common thornapple</name>
    <dbReference type="NCBI Taxonomy" id="4076"/>
    <lineage>
        <taxon>Eukaryota</taxon>
        <taxon>Viridiplantae</taxon>
        <taxon>Streptophyta</taxon>
        <taxon>Embryophyta</taxon>
        <taxon>Tracheophyta</taxon>
        <taxon>Spermatophyta</taxon>
        <taxon>Magnoliopsida</taxon>
        <taxon>eudicotyledons</taxon>
        <taxon>Gunneridae</taxon>
        <taxon>Pentapetalae</taxon>
        <taxon>asterids</taxon>
        <taxon>lamiids</taxon>
        <taxon>Solanales</taxon>
        <taxon>Solanaceae</taxon>
        <taxon>Solanoideae</taxon>
        <taxon>Datureae</taxon>
        <taxon>Datura</taxon>
    </lineage>
</organism>
<gene>
    <name evidence="2" type="primary">DEFL</name>
</gene>
<name>A0A125QWU9_DATST</name>
<proteinExistence type="predicted"/>
<dbReference type="EMBL" id="KT371458">
    <property type="protein sequence ID" value="ALZ48564.1"/>
    <property type="molecule type" value="Genomic_DNA"/>
</dbReference>
<feature type="transmembrane region" description="Helical" evidence="1">
    <location>
        <begin position="40"/>
        <end position="62"/>
    </location>
</feature>
<keyword evidence="1" id="KW-1133">Transmembrane helix</keyword>
<reference evidence="2" key="1">
    <citation type="submission" date="2015-08" db="EMBL/GenBank/DDBJ databases">
        <title>Defensin-like gene DEFL from Datura Stramonium of local origin.</title>
        <authorList>
            <person name="Javaid S."/>
            <person name="Jamil A."/>
            <person name="Mushtaq Z."/>
        </authorList>
    </citation>
    <scope>NUCLEOTIDE SEQUENCE</scope>
</reference>
<accession>A0A125QWU9</accession>
<keyword evidence="1" id="KW-0472">Membrane</keyword>
<dbReference type="AlphaFoldDB" id="A0A125QWU9"/>
<protein>
    <submittedName>
        <fullName evidence="2">Defensin-like protein</fullName>
    </submittedName>
</protein>
<evidence type="ECO:0000256" key="1">
    <source>
        <dbReference type="SAM" id="Phobius"/>
    </source>
</evidence>